<evidence type="ECO:0000313" key="3">
    <source>
        <dbReference type="Proteomes" id="UP000238479"/>
    </source>
</evidence>
<protein>
    <submittedName>
        <fullName evidence="2">Uncharacterized protein</fullName>
    </submittedName>
</protein>
<proteinExistence type="predicted"/>
<gene>
    <name evidence="2" type="ORF">RchiOBHm_Chr5g0066041</name>
</gene>
<keyword evidence="1" id="KW-0472">Membrane</keyword>
<organism evidence="2 3">
    <name type="scientific">Rosa chinensis</name>
    <name type="common">China rose</name>
    <dbReference type="NCBI Taxonomy" id="74649"/>
    <lineage>
        <taxon>Eukaryota</taxon>
        <taxon>Viridiplantae</taxon>
        <taxon>Streptophyta</taxon>
        <taxon>Embryophyta</taxon>
        <taxon>Tracheophyta</taxon>
        <taxon>Spermatophyta</taxon>
        <taxon>Magnoliopsida</taxon>
        <taxon>eudicotyledons</taxon>
        <taxon>Gunneridae</taxon>
        <taxon>Pentapetalae</taxon>
        <taxon>rosids</taxon>
        <taxon>fabids</taxon>
        <taxon>Rosales</taxon>
        <taxon>Rosaceae</taxon>
        <taxon>Rosoideae</taxon>
        <taxon>Rosoideae incertae sedis</taxon>
        <taxon>Rosa</taxon>
    </lineage>
</organism>
<keyword evidence="3" id="KW-1185">Reference proteome</keyword>
<keyword evidence="1" id="KW-0812">Transmembrane</keyword>
<dbReference type="EMBL" id="PDCK01000043">
    <property type="protein sequence ID" value="PRQ34183.1"/>
    <property type="molecule type" value="Genomic_DNA"/>
</dbReference>
<name>A0A2P6QJ43_ROSCH</name>
<reference evidence="2 3" key="1">
    <citation type="journal article" date="2018" name="Nat. Genet.">
        <title>The Rosa genome provides new insights in the design of modern roses.</title>
        <authorList>
            <person name="Bendahmane M."/>
        </authorList>
    </citation>
    <scope>NUCLEOTIDE SEQUENCE [LARGE SCALE GENOMIC DNA]</scope>
    <source>
        <strain evidence="3">cv. Old Blush</strain>
    </source>
</reference>
<dbReference type="Gramene" id="PRQ34183">
    <property type="protein sequence ID" value="PRQ34183"/>
    <property type="gene ID" value="RchiOBHm_Chr5g0066041"/>
</dbReference>
<evidence type="ECO:0000313" key="2">
    <source>
        <dbReference type="EMBL" id="PRQ34183.1"/>
    </source>
</evidence>
<keyword evidence="1" id="KW-1133">Transmembrane helix</keyword>
<sequence>MSLRISPLSWFEATVNRTKEVMLYKEGATILVSLFILVLHFTLDRVSISLPK</sequence>
<comment type="caution">
    <text evidence="2">The sequence shown here is derived from an EMBL/GenBank/DDBJ whole genome shotgun (WGS) entry which is preliminary data.</text>
</comment>
<evidence type="ECO:0000256" key="1">
    <source>
        <dbReference type="SAM" id="Phobius"/>
    </source>
</evidence>
<accession>A0A2P6QJ43</accession>
<dbReference type="AlphaFoldDB" id="A0A2P6QJ43"/>
<dbReference type="Proteomes" id="UP000238479">
    <property type="component" value="Chromosome 5"/>
</dbReference>
<feature type="transmembrane region" description="Helical" evidence="1">
    <location>
        <begin position="21"/>
        <end position="43"/>
    </location>
</feature>